<feature type="transmembrane region" description="Helical" evidence="6">
    <location>
        <begin position="469"/>
        <end position="487"/>
    </location>
</feature>
<dbReference type="AlphaFoldDB" id="A0A1D9P1N1"/>
<dbReference type="PANTHER" id="PTHR30250">
    <property type="entry name" value="PST FAMILY PREDICTED COLANIC ACID TRANSPORTER"/>
    <property type="match status" value="1"/>
</dbReference>
<dbReference type="KEGG" id="bhu:bhn_I1484"/>
<feature type="transmembrane region" description="Helical" evidence="6">
    <location>
        <begin position="295"/>
        <end position="315"/>
    </location>
</feature>
<dbReference type="PANTHER" id="PTHR30250:SF21">
    <property type="entry name" value="LIPID II FLIPPASE MURJ"/>
    <property type="match status" value="1"/>
</dbReference>
<evidence type="ECO:0000256" key="5">
    <source>
        <dbReference type="ARBA" id="ARBA00023136"/>
    </source>
</evidence>
<feature type="transmembrane region" description="Helical" evidence="6">
    <location>
        <begin position="124"/>
        <end position="142"/>
    </location>
</feature>
<evidence type="ECO:0000313" key="7">
    <source>
        <dbReference type="EMBL" id="AOZ96517.1"/>
    </source>
</evidence>
<feature type="transmembrane region" description="Helical" evidence="6">
    <location>
        <begin position="91"/>
        <end position="112"/>
    </location>
</feature>
<evidence type="ECO:0000313" key="8">
    <source>
        <dbReference type="Proteomes" id="UP000179284"/>
    </source>
</evidence>
<dbReference type="GO" id="GO:0005886">
    <property type="term" value="C:plasma membrane"/>
    <property type="evidence" value="ECO:0007669"/>
    <property type="project" value="UniProtKB-SubCell"/>
</dbReference>
<feature type="transmembrane region" description="Helical" evidence="6">
    <location>
        <begin position="401"/>
        <end position="421"/>
    </location>
</feature>
<reference evidence="8" key="1">
    <citation type="submission" date="2016-10" db="EMBL/GenBank/DDBJ databases">
        <title>The complete genome sequence of the rumen bacterium Butyrivibrio hungatei MB2003.</title>
        <authorList>
            <person name="Palevich N."/>
            <person name="Kelly W.J."/>
            <person name="Leahy S.C."/>
            <person name="Altermann E."/>
            <person name="Rakonjac J."/>
            <person name="Attwood G.T."/>
        </authorList>
    </citation>
    <scope>NUCLEOTIDE SEQUENCE [LARGE SCALE GENOMIC DNA]</scope>
    <source>
        <strain evidence="8">MB2003</strain>
    </source>
</reference>
<keyword evidence="3 6" id="KW-0812">Transmembrane</keyword>
<feature type="transmembrane region" description="Helical" evidence="6">
    <location>
        <begin position="50"/>
        <end position="71"/>
    </location>
</feature>
<proteinExistence type="predicted"/>
<feature type="transmembrane region" description="Helical" evidence="6">
    <location>
        <begin position="336"/>
        <end position="356"/>
    </location>
</feature>
<accession>A0A1D9P1N1</accession>
<dbReference type="InterPro" id="IPR050833">
    <property type="entry name" value="Poly_Biosynth_Transport"/>
</dbReference>
<evidence type="ECO:0000256" key="2">
    <source>
        <dbReference type="ARBA" id="ARBA00022475"/>
    </source>
</evidence>
<gene>
    <name evidence="7" type="ORF">bhn_I1484</name>
</gene>
<evidence type="ECO:0000256" key="1">
    <source>
        <dbReference type="ARBA" id="ARBA00004651"/>
    </source>
</evidence>
<feature type="transmembrane region" description="Helical" evidence="6">
    <location>
        <begin position="376"/>
        <end position="394"/>
    </location>
</feature>
<evidence type="ECO:0000256" key="6">
    <source>
        <dbReference type="SAM" id="Phobius"/>
    </source>
</evidence>
<dbReference type="EMBL" id="CP017831">
    <property type="protein sequence ID" value="AOZ96517.1"/>
    <property type="molecule type" value="Genomic_DNA"/>
</dbReference>
<dbReference type="RefSeq" id="WP_071176199.1">
    <property type="nucleotide sequence ID" value="NZ_CP017831.1"/>
</dbReference>
<name>A0A1D9P1N1_9FIRM</name>
<feature type="transmembrane region" description="Helical" evidence="6">
    <location>
        <begin position="12"/>
        <end position="38"/>
    </location>
</feature>
<dbReference type="OrthoDB" id="2002447at2"/>
<keyword evidence="8" id="KW-1185">Reference proteome</keyword>
<keyword evidence="4 6" id="KW-1133">Transmembrane helix</keyword>
<feature type="transmembrane region" description="Helical" evidence="6">
    <location>
        <begin position="427"/>
        <end position="449"/>
    </location>
</feature>
<organism evidence="7 8">
    <name type="scientific">Butyrivibrio hungatei</name>
    <dbReference type="NCBI Taxonomy" id="185008"/>
    <lineage>
        <taxon>Bacteria</taxon>
        <taxon>Bacillati</taxon>
        <taxon>Bacillota</taxon>
        <taxon>Clostridia</taxon>
        <taxon>Lachnospirales</taxon>
        <taxon>Lachnospiraceae</taxon>
        <taxon>Butyrivibrio</taxon>
    </lineage>
</organism>
<evidence type="ECO:0000256" key="3">
    <source>
        <dbReference type="ARBA" id="ARBA00022692"/>
    </source>
</evidence>
<evidence type="ECO:0000256" key="4">
    <source>
        <dbReference type="ARBA" id="ARBA00022989"/>
    </source>
</evidence>
<sequence length="545" mass="61210">MKQYFEEKRIRPDILTAAVYWAIIIMMVYTICGLRIYGDKGAGFLAGPLSVFYILYLIFVLAVQKSVWVMVRVRARRSQFLNAEANMKRSFRIFIISGIVVMAMLLIGSFFLSEKLFGSSRGNFACIMVGITSIVLCIQGVLRGYLQGIGYTKPIVISDLIIAVISFVSGIFLSLIMYRYGLKVNDLFHISELSAVYGSAGMLLGILIGSLGGLLQILISFTIRKAEIEEIVKEGAPRYLDNKNDVLTSIRSIVLLYVSPALLVLVDQIFFVITHKKAEAELDFQTLMGIYAGRAIPVIVTCILLCCVPFIRPWNRVMARIERDEIEGARDRLDDLASVSLKLVIPVMIFVFVMAQTLEIALFGKDVEMSSMLIRIGSPLIVFGAVAMFLSWLLNHMGKTILTTVCLALSWAVHVALLIAFTVLLKLGVYGMMLATLVSVIFYCLSSFFMLKKMLKYNFDFAKNFGKPLFAAAVAGFVIFLINKLFINLVGDILTFVICFVVFYFGYLFAMVFLGEFNRNSLKKIPFGFVYNGFVPRNSRDYYEE</sequence>
<comment type="subcellular location">
    <subcellularLocation>
        <location evidence="1">Cell membrane</location>
        <topology evidence="1">Multi-pass membrane protein</topology>
    </subcellularLocation>
</comment>
<feature type="transmembrane region" description="Helical" evidence="6">
    <location>
        <begin position="493"/>
        <end position="514"/>
    </location>
</feature>
<keyword evidence="5 6" id="KW-0472">Membrane</keyword>
<dbReference type="Proteomes" id="UP000179284">
    <property type="component" value="Chromosome I"/>
</dbReference>
<feature type="transmembrane region" description="Helical" evidence="6">
    <location>
        <begin position="154"/>
        <end position="180"/>
    </location>
</feature>
<keyword evidence="2" id="KW-1003">Cell membrane</keyword>
<feature type="transmembrane region" description="Helical" evidence="6">
    <location>
        <begin position="200"/>
        <end position="223"/>
    </location>
</feature>
<protein>
    <submittedName>
        <fullName evidence="7">Polysaccharide biosynthesis protein</fullName>
    </submittedName>
</protein>
<feature type="transmembrane region" description="Helical" evidence="6">
    <location>
        <begin position="253"/>
        <end position="275"/>
    </location>
</feature>